<dbReference type="EMBL" id="QGNW01000357">
    <property type="protein sequence ID" value="RVW75096.1"/>
    <property type="molecule type" value="Genomic_DNA"/>
</dbReference>
<comment type="caution">
    <text evidence="1">The sequence shown here is derived from an EMBL/GenBank/DDBJ whole genome shotgun (WGS) entry which is preliminary data.</text>
</comment>
<reference evidence="1 2" key="1">
    <citation type="journal article" date="2018" name="PLoS Genet.">
        <title>Population sequencing reveals clonal diversity and ancestral inbreeding in the grapevine cultivar Chardonnay.</title>
        <authorList>
            <person name="Roach M.J."/>
            <person name="Johnson D.L."/>
            <person name="Bohlmann J."/>
            <person name="van Vuuren H.J."/>
            <person name="Jones S.J."/>
            <person name="Pretorius I.S."/>
            <person name="Schmidt S.A."/>
            <person name="Borneman A.R."/>
        </authorList>
    </citation>
    <scope>NUCLEOTIDE SEQUENCE [LARGE SCALE GENOMIC DNA]</scope>
    <source>
        <strain evidence="2">cv. Chardonnay</strain>
        <tissue evidence="1">Leaf</tissue>
    </source>
</reference>
<evidence type="ECO:0000313" key="2">
    <source>
        <dbReference type="Proteomes" id="UP000288805"/>
    </source>
</evidence>
<evidence type="ECO:0000313" key="1">
    <source>
        <dbReference type="EMBL" id="RVW75096.1"/>
    </source>
</evidence>
<protein>
    <submittedName>
        <fullName evidence="1">Uncharacterized protein</fullName>
    </submittedName>
</protein>
<accession>A0A438GSA1</accession>
<dbReference type="AlphaFoldDB" id="A0A438GSA1"/>
<organism evidence="1 2">
    <name type="scientific">Vitis vinifera</name>
    <name type="common">Grape</name>
    <dbReference type="NCBI Taxonomy" id="29760"/>
    <lineage>
        <taxon>Eukaryota</taxon>
        <taxon>Viridiplantae</taxon>
        <taxon>Streptophyta</taxon>
        <taxon>Embryophyta</taxon>
        <taxon>Tracheophyta</taxon>
        <taxon>Spermatophyta</taxon>
        <taxon>Magnoliopsida</taxon>
        <taxon>eudicotyledons</taxon>
        <taxon>Gunneridae</taxon>
        <taxon>Pentapetalae</taxon>
        <taxon>rosids</taxon>
        <taxon>Vitales</taxon>
        <taxon>Vitaceae</taxon>
        <taxon>Viteae</taxon>
        <taxon>Vitis</taxon>
    </lineage>
</organism>
<gene>
    <name evidence="1" type="ORF">CK203_057873</name>
</gene>
<dbReference type="Proteomes" id="UP000288805">
    <property type="component" value="Unassembled WGS sequence"/>
</dbReference>
<sequence length="88" mass="10105">MLMRKMSNEEDDRDDAIDIDEIHLPNDDQNCGQRENIHLVMVQQVVECESTKYVNLEVGDKSNDPKVEFEVKNISPVAFSHGPSLYLQ</sequence>
<name>A0A438GSA1_VITVI</name>
<proteinExistence type="predicted"/>